<evidence type="ECO:0000256" key="1">
    <source>
        <dbReference type="ARBA" id="ARBA00003761"/>
    </source>
</evidence>
<keyword evidence="9 15" id="KW-0067">ATP-binding</keyword>
<gene>
    <name evidence="18" type="ORF">CBF37_04780</name>
</gene>
<sequence>MFNKVLIANRGEIAVRIIRGCRELGIKTVAVFSEADRHAMHVEMADEAICIGPSRAADSYLNMHAVLSAAIVTGAEAIHPGFGFLAENSVFAEMCDDCQIKFIGPKPKTIDDMGNKINARKLMIEAGVPVIPGSEGEVSILKDAQKIAAEIGYPLMLKAAAGGGGKGIRKVLNADELPRHFQSAQQEALAAFGNGQMYIERIIYPAKHIEVQILGDQFGHTIHLGERDCSLQRNNQKVLEEAPAFRLSEVIRNKIGDAAIRAAKAVGYENAGTIEFLVDEEQNFYFMEMNTRIQVEHPITEMVTGIDIVKWQLKIAAGEHLTLRQDDINLTGYAIECRINAENPEFNFAPSPGTIVNLLLPGGGLGLRVDSGMYSGYTIPPFYDSMIAKVIVHAETRVEALSKMQRALSELVTEGVVTNQEFQLDLITHPNIISGEYDTSFLQETFLPTWKNDR</sequence>
<evidence type="ECO:0000256" key="4">
    <source>
        <dbReference type="ARBA" id="ARBA00013263"/>
    </source>
</evidence>
<dbReference type="PROSITE" id="PS50979">
    <property type="entry name" value="BC"/>
    <property type="match status" value="1"/>
</dbReference>
<evidence type="ECO:0000313" key="19">
    <source>
        <dbReference type="Proteomes" id="UP000287857"/>
    </source>
</evidence>
<keyword evidence="6" id="KW-0479">Metal-binding</keyword>
<dbReference type="NCBIfam" id="NF006367">
    <property type="entry name" value="PRK08591.1"/>
    <property type="match status" value="1"/>
</dbReference>
<dbReference type="UniPathway" id="UPA00655">
    <property type="reaction ID" value="UER00711"/>
</dbReference>
<dbReference type="PROSITE" id="PS00867">
    <property type="entry name" value="CPSASE_2"/>
    <property type="match status" value="1"/>
</dbReference>
<dbReference type="Pfam" id="PF02786">
    <property type="entry name" value="CPSase_L_D2"/>
    <property type="match status" value="1"/>
</dbReference>
<evidence type="ECO:0000256" key="2">
    <source>
        <dbReference type="ARBA" id="ARBA00004956"/>
    </source>
</evidence>
<evidence type="ECO:0000256" key="14">
    <source>
        <dbReference type="ARBA" id="ARBA00048600"/>
    </source>
</evidence>
<evidence type="ECO:0000256" key="13">
    <source>
        <dbReference type="ARBA" id="ARBA00023267"/>
    </source>
</evidence>
<dbReference type="InterPro" id="IPR005479">
    <property type="entry name" value="CPAse_ATP-bd"/>
</dbReference>
<evidence type="ECO:0000256" key="11">
    <source>
        <dbReference type="ARBA" id="ARBA00023160"/>
    </source>
</evidence>
<dbReference type="InterPro" id="IPR011761">
    <property type="entry name" value="ATP-grasp"/>
</dbReference>
<dbReference type="PROSITE" id="PS50975">
    <property type="entry name" value="ATP_GRASP"/>
    <property type="match status" value="1"/>
</dbReference>
<accession>A0A429ZZ49</accession>
<evidence type="ECO:0000256" key="10">
    <source>
        <dbReference type="ARBA" id="ARBA00022842"/>
    </source>
</evidence>
<name>A0A429ZZ49_9ENTE</name>
<dbReference type="AlphaFoldDB" id="A0A429ZZ49"/>
<dbReference type="SUPFAM" id="SSF52440">
    <property type="entry name" value="PreATP-grasp domain"/>
    <property type="match status" value="1"/>
</dbReference>
<evidence type="ECO:0000313" key="18">
    <source>
        <dbReference type="EMBL" id="RST99288.1"/>
    </source>
</evidence>
<evidence type="ECO:0000256" key="3">
    <source>
        <dbReference type="ARBA" id="ARBA00011750"/>
    </source>
</evidence>
<keyword evidence="10" id="KW-0460">Magnesium</keyword>
<dbReference type="InterPro" id="IPR005482">
    <property type="entry name" value="Biotin_COase_C"/>
</dbReference>
<evidence type="ECO:0000256" key="7">
    <source>
        <dbReference type="ARBA" id="ARBA00022741"/>
    </source>
</evidence>
<evidence type="ECO:0000256" key="12">
    <source>
        <dbReference type="ARBA" id="ARBA00023211"/>
    </source>
</evidence>
<dbReference type="SMART" id="SM00878">
    <property type="entry name" value="Biotin_carb_C"/>
    <property type="match status" value="1"/>
</dbReference>
<comment type="function">
    <text evidence="1">This protein is a component of the acetyl coenzyme A carboxylase complex; first, biotin carboxylase catalyzes the carboxylation of the carrier protein and then the transcarboxylase transfers the carboxyl group to form malonyl-CoA.</text>
</comment>
<dbReference type="InterPro" id="IPR011764">
    <property type="entry name" value="Biotin_carboxylation_dom"/>
</dbReference>
<dbReference type="InterPro" id="IPR016185">
    <property type="entry name" value="PreATP-grasp_dom_sf"/>
</dbReference>
<keyword evidence="11" id="KW-0275">Fatty acid biosynthesis</keyword>
<dbReference type="InterPro" id="IPR005481">
    <property type="entry name" value="BC-like_N"/>
</dbReference>
<dbReference type="GO" id="GO:0004075">
    <property type="term" value="F:biotin carboxylase activity"/>
    <property type="evidence" value="ECO:0007669"/>
    <property type="project" value="UniProtKB-EC"/>
</dbReference>
<protein>
    <recommendedName>
        <fullName evidence="4">biotin carboxylase</fullName>
        <ecNumber evidence="4">6.3.4.14</ecNumber>
    </recommendedName>
</protein>
<dbReference type="NCBIfam" id="TIGR00514">
    <property type="entry name" value="accC"/>
    <property type="match status" value="1"/>
</dbReference>
<evidence type="ECO:0000259" key="17">
    <source>
        <dbReference type="PROSITE" id="PS50979"/>
    </source>
</evidence>
<keyword evidence="11" id="KW-0444">Lipid biosynthesis</keyword>
<keyword evidence="11" id="KW-0443">Lipid metabolism</keyword>
<dbReference type="InterPro" id="IPR004549">
    <property type="entry name" value="Acetyl_CoA_COase_biotin_COase"/>
</dbReference>
<dbReference type="GO" id="GO:0006633">
    <property type="term" value="P:fatty acid biosynthetic process"/>
    <property type="evidence" value="ECO:0007669"/>
    <property type="project" value="UniProtKB-KW"/>
</dbReference>
<keyword evidence="12" id="KW-0464">Manganese</keyword>
<keyword evidence="19" id="KW-1185">Reference proteome</keyword>
<dbReference type="InterPro" id="IPR050856">
    <property type="entry name" value="Biotin_carboxylase_complex"/>
</dbReference>
<dbReference type="FunFam" id="3.40.50.20:FF:000010">
    <property type="entry name" value="Propionyl-CoA carboxylase subunit alpha"/>
    <property type="match status" value="1"/>
</dbReference>
<organism evidence="18 19">
    <name type="scientific">Vagococcus vulneris</name>
    <dbReference type="NCBI Taxonomy" id="1977869"/>
    <lineage>
        <taxon>Bacteria</taxon>
        <taxon>Bacillati</taxon>
        <taxon>Bacillota</taxon>
        <taxon>Bacilli</taxon>
        <taxon>Lactobacillales</taxon>
        <taxon>Enterococcaceae</taxon>
        <taxon>Vagococcus</taxon>
    </lineage>
</organism>
<evidence type="ECO:0000259" key="16">
    <source>
        <dbReference type="PROSITE" id="PS50975"/>
    </source>
</evidence>
<evidence type="ECO:0000256" key="8">
    <source>
        <dbReference type="ARBA" id="ARBA00022832"/>
    </source>
</evidence>
<comment type="catalytic activity">
    <reaction evidence="14">
        <text>N(6)-biotinyl-L-lysyl-[protein] + hydrogencarbonate + ATP = N(6)-carboxybiotinyl-L-lysyl-[protein] + ADP + phosphate + H(+)</text>
        <dbReference type="Rhea" id="RHEA:13501"/>
        <dbReference type="Rhea" id="RHEA-COMP:10505"/>
        <dbReference type="Rhea" id="RHEA-COMP:10506"/>
        <dbReference type="ChEBI" id="CHEBI:15378"/>
        <dbReference type="ChEBI" id="CHEBI:17544"/>
        <dbReference type="ChEBI" id="CHEBI:30616"/>
        <dbReference type="ChEBI" id="CHEBI:43474"/>
        <dbReference type="ChEBI" id="CHEBI:83144"/>
        <dbReference type="ChEBI" id="CHEBI:83145"/>
        <dbReference type="ChEBI" id="CHEBI:456216"/>
        <dbReference type="EC" id="6.3.4.14"/>
    </reaction>
</comment>
<evidence type="ECO:0000256" key="15">
    <source>
        <dbReference type="PROSITE-ProRule" id="PRU00409"/>
    </source>
</evidence>
<keyword evidence="7 15" id="KW-0547">Nucleotide-binding</keyword>
<proteinExistence type="predicted"/>
<comment type="subunit">
    <text evidence="3">Acetyl-CoA carboxylase is a heterohexamer of biotin carboxyl carrier protein, biotin carboxylase and the two subunits of carboxyl transferase in a 2:2 complex.</text>
</comment>
<evidence type="ECO:0000256" key="5">
    <source>
        <dbReference type="ARBA" id="ARBA00022598"/>
    </source>
</evidence>
<dbReference type="SUPFAM" id="SSF51246">
    <property type="entry name" value="Rudiment single hybrid motif"/>
    <property type="match status" value="1"/>
</dbReference>
<keyword evidence="8" id="KW-0276">Fatty acid metabolism</keyword>
<evidence type="ECO:0000256" key="6">
    <source>
        <dbReference type="ARBA" id="ARBA00022723"/>
    </source>
</evidence>
<keyword evidence="5" id="KW-0436">Ligase</keyword>
<comment type="pathway">
    <text evidence="2">Lipid metabolism; malonyl-CoA biosynthesis; malonyl-CoA from acetyl-CoA: step 1/1.</text>
</comment>
<dbReference type="GO" id="GO:2001295">
    <property type="term" value="P:malonyl-CoA biosynthetic process"/>
    <property type="evidence" value="ECO:0007669"/>
    <property type="project" value="UniProtKB-UniPathway"/>
</dbReference>
<dbReference type="EC" id="6.3.4.14" evidence="4"/>
<reference evidence="18 19" key="1">
    <citation type="submission" date="2017-05" db="EMBL/GenBank/DDBJ databases">
        <title>Vagococcus spp. assemblies.</title>
        <authorList>
            <person name="Gulvik C.A."/>
        </authorList>
    </citation>
    <scope>NUCLEOTIDE SEQUENCE [LARGE SCALE GENOMIC DNA]</scope>
    <source>
        <strain evidence="18 19">SS1995</strain>
    </source>
</reference>
<dbReference type="FunFam" id="3.30.1490.20:FF:000018">
    <property type="entry name" value="Biotin carboxylase"/>
    <property type="match status" value="1"/>
</dbReference>
<dbReference type="GO" id="GO:0005524">
    <property type="term" value="F:ATP binding"/>
    <property type="evidence" value="ECO:0007669"/>
    <property type="project" value="UniProtKB-UniRule"/>
</dbReference>
<dbReference type="PROSITE" id="PS00866">
    <property type="entry name" value="CPSASE_1"/>
    <property type="match status" value="1"/>
</dbReference>
<dbReference type="PANTHER" id="PTHR18866">
    <property type="entry name" value="CARBOXYLASE:PYRUVATE/ACETYL-COA/PROPIONYL-COA CARBOXYLASE"/>
    <property type="match status" value="1"/>
</dbReference>
<dbReference type="FunFam" id="3.30.470.20:FF:000028">
    <property type="entry name" value="Methylcrotonoyl-CoA carboxylase subunit alpha, mitochondrial"/>
    <property type="match status" value="1"/>
</dbReference>
<dbReference type="SUPFAM" id="SSF56059">
    <property type="entry name" value="Glutathione synthetase ATP-binding domain-like"/>
    <property type="match status" value="1"/>
</dbReference>
<dbReference type="Pfam" id="PF00289">
    <property type="entry name" value="Biotin_carb_N"/>
    <property type="match status" value="1"/>
</dbReference>
<dbReference type="PANTHER" id="PTHR18866:SF33">
    <property type="entry name" value="METHYLCROTONOYL-COA CARBOXYLASE SUBUNIT ALPHA, MITOCHONDRIAL-RELATED"/>
    <property type="match status" value="1"/>
</dbReference>
<evidence type="ECO:0000256" key="9">
    <source>
        <dbReference type="ARBA" id="ARBA00022840"/>
    </source>
</evidence>
<feature type="domain" description="ATP-grasp" evidence="16">
    <location>
        <begin position="120"/>
        <end position="317"/>
    </location>
</feature>
<dbReference type="InterPro" id="IPR011054">
    <property type="entry name" value="Rudment_hybrid_motif"/>
</dbReference>
<comment type="caution">
    <text evidence="18">The sequence shown here is derived from an EMBL/GenBank/DDBJ whole genome shotgun (WGS) entry which is preliminary data.</text>
</comment>
<keyword evidence="13" id="KW-0092">Biotin</keyword>
<dbReference type="RefSeq" id="WP_125983590.1">
    <property type="nucleotide sequence ID" value="NZ_NGJS01000005.1"/>
</dbReference>
<dbReference type="GO" id="GO:0046872">
    <property type="term" value="F:metal ion binding"/>
    <property type="evidence" value="ECO:0007669"/>
    <property type="project" value="UniProtKB-KW"/>
</dbReference>
<dbReference type="EMBL" id="NGJS01000005">
    <property type="protein sequence ID" value="RST99288.1"/>
    <property type="molecule type" value="Genomic_DNA"/>
</dbReference>
<dbReference type="OrthoDB" id="9807469at2"/>
<dbReference type="Proteomes" id="UP000287857">
    <property type="component" value="Unassembled WGS sequence"/>
</dbReference>
<feature type="domain" description="Biotin carboxylation" evidence="17">
    <location>
        <begin position="1"/>
        <end position="447"/>
    </location>
</feature>
<dbReference type="Pfam" id="PF02785">
    <property type="entry name" value="Biotin_carb_C"/>
    <property type="match status" value="1"/>
</dbReference>
<dbReference type="Gene3D" id="3.30.470.20">
    <property type="entry name" value="ATP-grasp fold, B domain"/>
    <property type="match status" value="1"/>
</dbReference>